<feature type="signal peptide" evidence="1">
    <location>
        <begin position="1"/>
        <end position="23"/>
    </location>
</feature>
<evidence type="ECO:0000256" key="1">
    <source>
        <dbReference type="SAM" id="SignalP"/>
    </source>
</evidence>
<organism evidence="2 3">
    <name type="scientific">Stieleria maiorica</name>
    <dbReference type="NCBI Taxonomy" id="2795974"/>
    <lineage>
        <taxon>Bacteria</taxon>
        <taxon>Pseudomonadati</taxon>
        <taxon>Planctomycetota</taxon>
        <taxon>Planctomycetia</taxon>
        <taxon>Pirellulales</taxon>
        <taxon>Pirellulaceae</taxon>
        <taxon>Stieleria</taxon>
    </lineage>
</organism>
<keyword evidence="1" id="KW-0732">Signal</keyword>
<keyword evidence="3" id="KW-1185">Reference proteome</keyword>
<name>A0A5B9MRG5_9BACT</name>
<dbReference type="AlphaFoldDB" id="A0A5B9MRG5"/>
<proteinExistence type="predicted"/>
<evidence type="ECO:0000313" key="3">
    <source>
        <dbReference type="Proteomes" id="UP000321353"/>
    </source>
</evidence>
<reference evidence="2 3" key="1">
    <citation type="submission" date="2019-02" db="EMBL/GenBank/DDBJ databases">
        <title>Planctomycetal bacteria perform biofilm scaping via a novel small molecule.</title>
        <authorList>
            <person name="Jeske O."/>
            <person name="Boedeker C."/>
            <person name="Wiegand S."/>
            <person name="Breitling P."/>
            <person name="Kallscheuer N."/>
            <person name="Jogler M."/>
            <person name="Rohde M."/>
            <person name="Petersen J."/>
            <person name="Medema M.H."/>
            <person name="Surup F."/>
            <person name="Jogler C."/>
        </authorList>
    </citation>
    <scope>NUCLEOTIDE SEQUENCE [LARGE SCALE GENOMIC DNA]</scope>
    <source>
        <strain evidence="2 3">Mal15</strain>
    </source>
</reference>
<gene>
    <name evidence="2" type="ORF">Mal15_69820</name>
</gene>
<sequence length="676" mass="75273" precursor="true">MADSIFRIGIFFILCTRLSTAMAVAQFPEPTTVTAQSPAQRTVTGRIVLTMQQGQLVATEKPDLGEVQASEWLTADFDVVNGTEDELVFDKIVSTVDRAVPDSGRIKPGESMKVSVKFQTHSRPNAQRGGNFLEFHCDDGRTGFVHYNFSYAAYVGIANDFVSVPVQHSGEVSEVRFDVPIVIGGKLTEGDFEFSLEGIAGQFESKIDPDAKQLQCQIKLDQPMSSGRLQGQIVVLDLASGLIRETPVVLEKQKRLDVLPTFLEFIPDQSGNNHIAMLYVRDVALNAGDEQFKCHVEASILGHPFPCNVSSIEHDLIRCRLKISSEKFEKLTETVSQRSSESRDPQPIDAQIELTTGEFKMTSTIPVAIRGQAGFRGAPIDNLFVIDAIRTGMLAMESMSPFDVYGETTVERKFEGEPRKVSEETRFRLLVDRQNQIAVYAVETRPDHFAVLRGQDPTGTESVSYHRMIVDGTSLYDSMPKGNPRVLESFKQALSKSGIPQPGYWGVTQFPGHDAVPKELERLAITAADHEAKLTLSGVDDQMRVSLLIDKQRGAMSEIRSWKYRLPEYQPTEFKVQRLSQGSPRSIVEQTIKWGTIGGRDAPRLIHSEFAAIERIDDGGEMKFKLGNGYRDTELAWLSFAPKLSAETRSKYLVHTVEEIKTFIDEGKIQGKRIAD</sequence>
<protein>
    <submittedName>
        <fullName evidence="2">Uncharacterized protein</fullName>
    </submittedName>
</protein>
<dbReference type="KEGG" id="smam:Mal15_69820"/>
<evidence type="ECO:0000313" key="2">
    <source>
        <dbReference type="EMBL" id="QEG02861.1"/>
    </source>
</evidence>
<dbReference type="EMBL" id="CP036264">
    <property type="protein sequence ID" value="QEG02861.1"/>
    <property type="molecule type" value="Genomic_DNA"/>
</dbReference>
<feature type="chain" id="PRO_5023103250" evidence="1">
    <location>
        <begin position="24"/>
        <end position="676"/>
    </location>
</feature>
<dbReference type="Proteomes" id="UP000321353">
    <property type="component" value="Chromosome"/>
</dbReference>
<accession>A0A5B9MRG5</accession>